<dbReference type="Gene3D" id="1.10.1200.10">
    <property type="entry name" value="ACP-like"/>
    <property type="match status" value="1"/>
</dbReference>
<sequence>MTRIAEPLLDKEDLRRTVAAVLDVDVNDVTDDASFVDDLEVDSLMALEVVVVLEKKYGVRLRESELKQVSCLSRAYQLMHDKLTAA</sequence>
<feature type="domain" description="Carrier" evidence="1">
    <location>
        <begin position="5"/>
        <end position="83"/>
    </location>
</feature>
<evidence type="ECO:0000259" key="1">
    <source>
        <dbReference type="PROSITE" id="PS50075"/>
    </source>
</evidence>
<proteinExistence type="predicted"/>
<name>A0ABR7L454_9PSEU</name>
<reference evidence="2 3" key="1">
    <citation type="submission" date="2020-06" db="EMBL/GenBank/DDBJ databases">
        <title>Actinokineospora xiongansis sp. nov., isolated from soil of Baiyangdian.</title>
        <authorList>
            <person name="Zhang X."/>
        </authorList>
    </citation>
    <scope>NUCLEOTIDE SEQUENCE [LARGE SCALE GENOMIC DNA]</scope>
    <source>
        <strain evidence="2 3">HBU206404</strain>
    </source>
</reference>
<keyword evidence="3" id="KW-1185">Reference proteome</keyword>
<evidence type="ECO:0000313" key="3">
    <source>
        <dbReference type="Proteomes" id="UP000734823"/>
    </source>
</evidence>
<dbReference type="Pfam" id="PF00550">
    <property type="entry name" value="PP-binding"/>
    <property type="match status" value="1"/>
</dbReference>
<evidence type="ECO:0000313" key="2">
    <source>
        <dbReference type="EMBL" id="MBC6447467.1"/>
    </source>
</evidence>
<gene>
    <name evidence="2" type="ORF">GPZ80_09830</name>
</gene>
<dbReference type="SUPFAM" id="SSF47336">
    <property type="entry name" value="ACP-like"/>
    <property type="match status" value="1"/>
</dbReference>
<accession>A0ABR7L454</accession>
<dbReference type="EMBL" id="JABVED010000004">
    <property type="protein sequence ID" value="MBC6447467.1"/>
    <property type="molecule type" value="Genomic_DNA"/>
</dbReference>
<protein>
    <submittedName>
        <fullName evidence="2">Acyl carrier protein</fullName>
    </submittedName>
</protein>
<organism evidence="2 3">
    <name type="scientific">Actinokineospora xionganensis</name>
    <dbReference type="NCBI Taxonomy" id="2684470"/>
    <lineage>
        <taxon>Bacteria</taxon>
        <taxon>Bacillati</taxon>
        <taxon>Actinomycetota</taxon>
        <taxon>Actinomycetes</taxon>
        <taxon>Pseudonocardiales</taxon>
        <taxon>Pseudonocardiaceae</taxon>
        <taxon>Actinokineospora</taxon>
    </lineage>
</organism>
<dbReference type="Proteomes" id="UP000734823">
    <property type="component" value="Unassembled WGS sequence"/>
</dbReference>
<dbReference type="InterPro" id="IPR036736">
    <property type="entry name" value="ACP-like_sf"/>
</dbReference>
<dbReference type="RefSeq" id="WP_187219981.1">
    <property type="nucleotide sequence ID" value="NZ_JABVED010000004.1"/>
</dbReference>
<comment type="caution">
    <text evidence="2">The sequence shown here is derived from an EMBL/GenBank/DDBJ whole genome shotgun (WGS) entry which is preliminary data.</text>
</comment>
<dbReference type="PROSITE" id="PS50075">
    <property type="entry name" value="CARRIER"/>
    <property type="match status" value="1"/>
</dbReference>
<dbReference type="InterPro" id="IPR009081">
    <property type="entry name" value="PP-bd_ACP"/>
</dbReference>